<comment type="similarity">
    <text evidence="2">Belongs to the nematode receptor-like protein srd family.</text>
</comment>
<protein>
    <submittedName>
        <fullName evidence="7">Uncharacterized protein</fullName>
    </submittedName>
</protein>
<feature type="transmembrane region" description="Helical" evidence="6">
    <location>
        <begin position="68"/>
        <end position="90"/>
    </location>
</feature>
<evidence type="ECO:0000256" key="5">
    <source>
        <dbReference type="ARBA" id="ARBA00023136"/>
    </source>
</evidence>
<organism evidence="8">
    <name type="scientific">Caenorhabditis brenneri</name>
    <name type="common">Nematode worm</name>
    <dbReference type="NCBI Taxonomy" id="135651"/>
    <lineage>
        <taxon>Eukaryota</taxon>
        <taxon>Metazoa</taxon>
        <taxon>Ecdysozoa</taxon>
        <taxon>Nematoda</taxon>
        <taxon>Chromadorea</taxon>
        <taxon>Rhabditida</taxon>
        <taxon>Rhabditina</taxon>
        <taxon>Rhabditomorpha</taxon>
        <taxon>Rhabditoidea</taxon>
        <taxon>Rhabditidae</taxon>
        <taxon>Peloderinae</taxon>
        <taxon>Caenorhabditis</taxon>
    </lineage>
</organism>
<proteinExistence type="inferred from homology"/>
<evidence type="ECO:0000313" key="7">
    <source>
        <dbReference type="EMBL" id="EGT42077.1"/>
    </source>
</evidence>
<evidence type="ECO:0000256" key="3">
    <source>
        <dbReference type="ARBA" id="ARBA00022692"/>
    </source>
</evidence>
<evidence type="ECO:0000256" key="6">
    <source>
        <dbReference type="SAM" id="Phobius"/>
    </source>
</evidence>
<dbReference type="Pfam" id="PF10317">
    <property type="entry name" value="7TM_GPCR_Srd"/>
    <property type="match status" value="1"/>
</dbReference>
<keyword evidence="4 6" id="KW-1133">Transmembrane helix</keyword>
<gene>
    <name evidence="7" type="ORF">CAEBREN_23594</name>
</gene>
<name>G0MR08_CAEBE</name>
<accession>G0MR08</accession>
<feature type="transmembrane region" description="Helical" evidence="6">
    <location>
        <begin position="151"/>
        <end position="171"/>
    </location>
</feature>
<dbReference type="OrthoDB" id="5866527at2759"/>
<dbReference type="Proteomes" id="UP000008068">
    <property type="component" value="Unassembled WGS sequence"/>
</dbReference>
<dbReference type="InParanoid" id="G0MR08"/>
<dbReference type="InterPro" id="IPR019421">
    <property type="entry name" value="7TM_GPCR_serpentine_rcpt_Srd"/>
</dbReference>
<dbReference type="HOGENOM" id="CLU_1321918_0_0_1"/>
<dbReference type="eggNOG" id="ENOG502THNV">
    <property type="taxonomic scope" value="Eukaryota"/>
</dbReference>
<dbReference type="EMBL" id="GL379808">
    <property type="protein sequence ID" value="EGT42077.1"/>
    <property type="molecule type" value="Genomic_DNA"/>
</dbReference>
<reference evidence="8" key="1">
    <citation type="submission" date="2011-07" db="EMBL/GenBank/DDBJ databases">
        <authorList>
            <consortium name="Caenorhabditis brenneri Sequencing and Analysis Consortium"/>
            <person name="Wilson R.K."/>
        </authorList>
    </citation>
    <scope>NUCLEOTIDE SEQUENCE [LARGE SCALE GENOMIC DNA]</scope>
    <source>
        <strain evidence="8">PB2801</strain>
    </source>
</reference>
<comment type="subcellular location">
    <subcellularLocation>
        <location evidence="1">Membrane</location>
        <topology evidence="1">Multi-pass membrane protein</topology>
    </subcellularLocation>
</comment>
<keyword evidence="3 6" id="KW-0812">Transmembrane</keyword>
<dbReference type="SUPFAM" id="SSF81321">
    <property type="entry name" value="Family A G protein-coupled receptor-like"/>
    <property type="match status" value="1"/>
</dbReference>
<feature type="transmembrane region" description="Helical" evidence="6">
    <location>
        <begin position="12"/>
        <end position="29"/>
    </location>
</feature>
<dbReference type="GO" id="GO:0016020">
    <property type="term" value="C:membrane"/>
    <property type="evidence" value="ECO:0007669"/>
    <property type="project" value="UniProtKB-SubCell"/>
</dbReference>
<evidence type="ECO:0000256" key="4">
    <source>
        <dbReference type="ARBA" id="ARBA00022989"/>
    </source>
</evidence>
<evidence type="ECO:0000256" key="2">
    <source>
        <dbReference type="ARBA" id="ARBA00009166"/>
    </source>
</evidence>
<sequence length="208" mass="24072">MDAVNRKVIQLVTYGYSLCHMGYLTWIYFESWEPIEKYDEELSKIYPEVIDSGWTYSGILDLNVYPQIVFNALVITTPWFVFLAACLSRWKIGKYLNKFQFSDNVKHQHKSLLNLLLYQTIGPFFYTITVILYIFIGRTSTQASALLENLIPFPLFFMCAVSPIITLYLIAPYRLACIKVWERLFGAKWKVTSGVVEQSTEKSVAVVT</sequence>
<evidence type="ECO:0000313" key="8">
    <source>
        <dbReference type="Proteomes" id="UP000008068"/>
    </source>
</evidence>
<dbReference type="PANTHER" id="PTHR22945:SF27">
    <property type="entry name" value="SERPENTINE RECEPTOR CLASS DELTA-2"/>
    <property type="match status" value="1"/>
</dbReference>
<keyword evidence="8" id="KW-1185">Reference proteome</keyword>
<keyword evidence="5 6" id="KW-0472">Membrane</keyword>
<evidence type="ECO:0000256" key="1">
    <source>
        <dbReference type="ARBA" id="ARBA00004141"/>
    </source>
</evidence>
<dbReference type="InterPro" id="IPR050920">
    <property type="entry name" value="Nematode_rcpt-like_delta"/>
</dbReference>
<dbReference type="PANTHER" id="PTHR22945">
    <property type="entry name" value="SERPENTINE RECEPTOR, CLASS D DELTA"/>
    <property type="match status" value="1"/>
</dbReference>
<dbReference type="AlphaFoldDB" id="G0MR08"/>
<feature type="transmembrane region" description="Helical" evidence="6">
    <location>
        <begin position="111"/>
        <end position="136"/>
    </location>
</feature>